<dbReference type="Proteomes" id="UP000286773">
    <property type="component" value="Unassembled WGS sequence"/>
</dbReference>
<gene>
    <name evidence="1" type="ORF">CBF27_13070</name>
</gene>
<comment type="caution">
    <text evidence="1">The sequence shown here is derived from an EMBL/GenBank/DDBJ whole genome shotgun (WGS) entry which is preliminary data.</text>
</comment>
<protein>
    <recommendedName>
        <fullName evidence="3">DUF5673 domain-containing protein</fullName>
    </recommendedName>
</protein>
<dbReference type="RefSeq" id="WP_126815042.1">
    <property type="nucleotide sequence ID" value="NZ_NGKC01000021.1"/>
</dbReference>
<accession>A0A430AMT7</accession>
<sequence>MAESLMIAVFLMMWIVLQVRKQRKIKLLAKRSWMKKIISIALAILLIVFFWSDILADQLKLITFVILILNLGFIKEGISESHLVKVGVLEGDLYKFKRIEIEELSNGTQFVSFYKNENNRLSMIFDTTQTELVSYFDQYDLLNLIVINVK</sequence>
<evidence type="ECO:0000313" key="1">
    <source>
        <dbReference type="EMBL" id="RSU09224.1"/>
    </source>
</evidence>
<dbReference type="AlphaFoldDB" id="A0A430AMT7"/>
<proteinExistence type="predicted"/>
<organism evidence="1 2">
    <name type="scientific">Vagococcus acidifermentans</name>
    <dbReference type="NCBI Taxonomy" id="564710"/>
    <lineage>
        <taxon>Bacteria</taxon>
        <taxon>Bacillati</taxon>
        <taxon>Bacillota</taxon>
        <taxon>Bacilli</taxon>
        <taxon>Lactobacillales</taxon>
        <taxon>Enterococcaceae</taxon>
        <taxon>Vagococcus</taxon>
    </lineage>
</organism>
<evidence type="ECO:0000313" key="2">
    <source>
        <dbReference type="Proteomes" id="UP000286773"/>
    </source>
</evidence>
<keyword evidence="2" id="KW-1185">Reference proteome</keyword>
<name>A0A430AMT7_9ENTE</name>
<dbReference type="OrthoDB" id="2186796at2"/>
<reference evidence="1 2" key="1">
    <citation type="submission" date="2017-05" db="EMBL/GenBank/DDBJ databases">
        <title>Vagococcus spp. assemblies.</title>
        <authorList>
            <person name="Gulvik C.A."/>
        </authorList>
    </citation>
    <scope>NUCLEOTIDE SEQUENCE [LARGE SCALE GENOMIC DNA]</scope>
    <source>
        <strain evidence="1 2">LMG 24798</strain>
    </source>
</reference>
<evidence type="ECO:0008006" key="3">
    <source>
        <dbReference type="Google" id="ProtNLM"/>
    </source>
</evidence>
<dbReference type="EMBL" id="NGKC01000021">
    <property type="protein sequence ID" value="RSU09224.1"/>
    <property type="molecule type" value="Genomic_DNA"/>
</dbReference>